<dbReference type="InterPro" id="IPR057748">
    <property type="entry name" value="NFRKB_WH_2"/>
</dbReference>
<sequence length="1412" mass="155354">MQLLAPGFEPKPEKRKIDLDDEYLYHRTKKKYFQVLAAINGKIDDSNFSPDENYPEGPCPQLPRKQKRHLNSIKNSLNSSKEKLFPSTMVYKANGVSIDLERYITSYHNPFYINEESYKNVLHQHRKRKIENCDDPEFNVENVTIADVIHRTQLPFIKNLQLKPSQIETKTITKKRTKKEPQEHNKKPSESAQFVDAVTVPNNNAEHKLLHSIWKPPASITTTTSIPPMKYKEEIKTEPSETLSETIEVVHTIPSVQALKTETINEVESSISTILPSTYGEITPIKIEDLDTIDIMNTPIELDNSEIDIIGLSIKPELMQETHSNFFSLIRDVICSTNEYRMNMYTLQERLKAWQENPISPLNDWYSYVDNWINILPSAITFLCGNASEQPDDFVPYMEYKLNLDVYQWIGAGRDSDQLLLNLCSFWLQHRNESKLNKPIEIELDISDRDSTPPPPRCPTTWTVRKATSEEVKDYREQERRRYDNPHKAFTFRCNGYESVVGPLKGIYYPAPGGSKARGHTMLNADRPNFVTILSLVRDATARLPNGEGTRSDICELLKSSQYISSTAPDNILQSVVSGALDRMHTQWDPCVKYDQKKKIWIYLHRHRTEDDFERIHQHYQGVQKVKKSTRKSPAKPKTPKGEKGGKSAKQQKANTVPTPIAPPVNVSASIMATSSSNDIHTDHNNEILEEIKEEVIGGSPNIQETCDVGQLATQSEVIAVTLTPQKATANRRTSQFQQNKTVDDKVLVVTSAASLISSAQKGTSLLLSNNPPKQLEASQLSPTTNMKIQSYTKRDSVDDETPERMQLRVASPLGVLKGTTKGPMVKIVSPSQGKSVIIPTSNPQILKQIQERPVKAQVTQQFLQGLAIQTKQKTITTKGTIELPEGDVVKQTEKKIPVNIQQQIVQGLTTQQLQSIKNVTLLRTNSPVAPTAGATVNIQSTTESQEGVIPKIATQTETVQLKTTGNLTTTQTQQILQTIKQKYLPNANVLTPQQHLLLKQKGCVVQLQKTAAVVSKPSSADAKSIQNNQVPVVAKVLTNAAGQVISVESLLAHQKTHGSLPQGTTLRVQGAKPGQQNVIHLTSNTKANAIAHFAVGSHNNLVALTSQPKFVVASQTTTVTTTVTQAKPQSTKNVATARTHQVSATKTSNLGQHLVNAKILTSDGQKIVQSKVVVGGQTIKVPGKTTARPATFGSSLRMLNTANLNLTTLDGKPVLLASKSGIQSLHGQNVIVQAHPASTSTNSSLVLQGAVTKKTGNQSQNSASVLNQPSNIVFSSTAIKNQLPQQVLLSGQVKSGNASTTQSGHIVLGNQPIRLQTNSAAGSQRVVLASQGQGGQILAQQILLPAGFQGTAINIKSLQGVKVIPIAQNQKGQSRQIVAKVMSPNVVKQTSQAASSVQLPDSVTVHSSESE</sequence>
<accession>A0ABD1EWY2</accession>
<feature type="domain" description="Nuclear factor related to kappa-B-binding protein second winged helix" evidence="3">
    <location>
        <begin position="472"/>
        <end position="611"/>
    </location>
</feature>
<dbReference type="InterPro" id="IPR024867">
    <property type="entry name" value="NFRKB"/>
</dbReference>
<protein>
    <recommendedName>
        <fullName evidence="6">NFRKB</fullName>
    </recommendedName>
</protein>
<dbReference type="Gene3D" id="1.10.10.2430">
    <property type="entry name" value="NFRKB winged helix-like domain"/>
    <property type="match status" value="1"/>
</dbReference>
<dbReference type="InterPro" id="IPR038106">
    <property type="entry name" value="NFRKB_winged_sf"/>
</dbReference>
<dbReference type="Proteomes" id="UP001566132">
    <property type="component" value="Unassembled WGS sequence"/>
</dbReference>
<evidence type="ECO:0008006" key="6">
    <source>
        <dbReference type="Google" id="ProtNLM"/>
    </source>
</evidence>
<dbReference type="PANTHER" id="PTHR13052">
    <property type="entry name" value="NFRKB-RELATED"/>
    <property type="match status" value="1"/>
</dbReference>
<reference evidence="4 5" key="1">
    <citation type="submission" date="2024-05" db="EMBL/GenBank/DDBJ databases">
        <title>Genetic variation in Jamaican populations of the coffee berry borer (Hypothenemus hampei).</title>
        <authorList>
            <person name="Errbii M."/>
            <person name="Myrie A."/>
        </authorList>
    </citation>
    <scope>NUCLEOTIDE SEQUENCE [LARGE SCALE GENOMIC DNA]</scope>
    <source>
        <strain evidence="4">JA-Hopewell-2020-01-JO</strain>
        <tissue evidence="4">Whole body</tissue>
    </source>
</reference>
<gene>
    <name evidence="4" type="ORF">ABEB36_005093</name>
</gene>
<dbReference type="Pfam" id="PF14465">
    <property type="entry name" value="WHD_1st_NFRKB"/>
    <property type="match status" value="1"/>
</dbReference>
<dbReference type="PANTHER" id="PTHR13052:SF3">
    <property type="entry name" value="NUCLEAR FACTOR RELATED TO KAPPA-B-BINDING PROTEIN"/>
    <property type="match status" value="1"/>
</dbReference>
<feature type="compositionally biased region" description="Basic residues" evidence="1">
    <location>
        <begin position="625"/>
        <end position="639"/>
    </location>
</feature>
<keyword evidence="5" id="KW-1185">Reference proteome</keyword>
<feature type="region of interest" description="Disordered" evidence="1">
    <location>
        <begin position="1392"/>
        <end position="1412"/>
    </location>
</feature>
<dbReference type="Pfam" id="PF25793">
    <property type="entry name" value="WHD_2nd_NFRKB"/>
    <property type="match status" value="1"/>
</dbReference>
<dbReference type="InterPro" id="IPR025220">
    <property type="entry name" value="NFRKB_WH_1"/>
</dbReference>
<feature type="region of interest" description="Disordered" evidence="1">
    <location>
        <begin position="168"/>
        <end position="191"/>
    </location>
</feature>
<proteinExistence type="predicted"/>
<dbReference type="EMBL" id="JBDJPC010000004">
    <property type="protein sequence ID" value="KAL1505551.1"/>
    <property type="molecule type" value="Genomic_DNA"/>
</dbReference>
<name>A0ABD1EWY2_HYPHA</name>
<comment type="caution">
    <text evidence="4">The sequence shown here is derived from an EMBL/GenBank/DDBJ whole genome shotgun (WGS) entry which is preliminary data.</text>
</comment>
<evidence type="ECO:0000259" key="2">
    <source>
        <dbReference type="Pfam" id="PF14465"/>
    </source>
</evidence>
<feature type="compositionally biased region" description="Polar residues" evidence="1">
    <location>
        <begin position="649"/>
        <end position="658"/>
    </location>
</feature>
<evidence type="ECO:0000313" key="5">
    <source>
        <dbReference type="Proteomes" id="UP001566132"/>
    </source>
</evidence>
<feature type="domain" description="Nuclear factor related to kappa-B-binding protein winged helix-like" evidence="2">
    <location>
        <begin position="326"/>
        <end position="427"/>
    </location>
</feature>
<feature type="region of interest" description="Disordered" evidence="1">
    <location>
        <begin position="620"/>
        <end position="664"/>
    </location>
</feature>
<evidence type="ECO:0000313" key="4">
    <source>
        <dbReference type="EMBL" id="KAL1505551.1"/>
    </source>
</evidence>
<evidence type="ECO:0000256" key="1">
    <source>
        <dbReference type="SAM" id="MobiDB-lite"/>
    </source>
</evidence>
<organism evidence="4 5">
    <name type="scientific">Hypothenemus hampei</name>
    <name type="common">Coffee berry borer</name>
    <dbReference type="NCBI Taxonomy" id="57062"/>
    <lineage>
        <taxon>Eukaryota</taxon>
        <taxon>Metazoa</taxon>
        <taxon>Ecdysozoa</taxon>
        <taxon>Arthropoda</taxon>
        <taxon>Hexapoda</taxon>
        <taxon>Insecta</taxon>
        <taxon>Pterygota</taxon>
        <taxon>Neoptera</taxon>
        <taxon>Endopterygota</taxon>
        <taxon>Coleoptera</taxon>
        <taxon>Polyphaga</taxon>
        <taxon>Cucujiformia</taxon>
        <taxon>Curculionidae</taxon>
        <taxon>Scolytinae</taxon>
        <taxon>Hypothenemus</taxon>
    </lineage>
</organism>
<feature type="compositionally biased region" description="Basic and acidic residues" evidence="1">
    <location>
        <begin position="179"/>
        <end position="189"/>
    </location>
</feature>
<evidence type="ECO:0000259" key="3">
    <source>
        <dbReference type="Pfam" id="PF25793"/>
    </source>
</evidence>